<reference evidence="2" key="1">
    <citation type="submission" date="2022-11" db="UniProtKB">
        <authorList>
            <consortium name="WormBaseParasite"/>
        </authorList>
    </citation>
    <scope>IDENTIFICATION</scope>
</reference>
<evidence type="ECO:0000313" key="2">
    <source>
        <dbReference type="WBParaSite" id="PSAMB.scaffold7431size7654.g30052.t1"/>
    </source>
</evidence>
<evidence type="ECO:0000313" key="1">
    <source>
        <dbReference type="Proteomes" id="UP000887566"/>
    </source>
</evidence>
<dbReference type="Proteomes" id="UP000887566">
    <property type="component" value="Unplaced"/>
</dbReference>
<dbReference type="AlphaFoldDB" id="A0A914XCS7"/>
<organism evidence="1 2">
    <name type="scientific">Plectus sambesii</name>
    <dbReference type="NCBI Taxonomy" id="2011161"/>
    <lineage>
        <taxon>Eukaryota</taxon>
        <taxon>Metazoa</taxon>
        <taxon>Ecdysozoa</taxon>
        <taxon>Nematoda</taxon>
        <taxon>Chromadorea</taxon>
        <taxon>Plectida</taxon>
        <taxon>Plectina</taxon>
        <taxon>Plectoidea</taxon>
        <taxon>Plectidae</taxon>
        <taxon>Plectus</taxon>
    </lineage>
</organism>
<proteinExistence type="predicted"/>
<accession>A0A914XCS7</accession>
<protein>
    <submittedName>
        <fullName evidence="2">Uncharacterized protein</fullName>
    </submittedName>
</protein>
<keyword evidence="1" id="KW-1185">Reference proteome</keyword>
<sequence>MDTTDGDEPQGDLRKGIETSIIEFVLKLQSSSVTILICKHAVQVAPTEFTGEVGYLVLCLPPHILQPRTVQGKERKRDRFSASTALSHLIQFEEAGNSMFAALEALKKEKGVTQPCILAFTQTGSMGWKLCDLFVIVDAVPITISDANVSVSVETLLASFFVYNLSYPPSLCGVYSLLEMLFGVSPTIKSTLAVADLYSRITSAA</sequence>
<dbReference type="WBParaSite" id="PSAMB.scaffold7431size7654.g30052.t1">
    <property type="protein sequence ID" value="PSAMB.scaffold7431size7654.g30052.t1"/>
    <property type="gene ID" value="PSAMB.scaffold7431size7654.g30052"/>
</dbReference>
<name>A0A914XCS7_9BILA</name>